<reference evidence="1 2" key="1">
    <citation type="submission" date="2018-01" db="EMBL/GenBank/DDBJ databases">
        <title>Deinococcus koreensis sp. nov., a radiation-resistant bacterium isolated from river water.</title>
        <authorList>
            <person name="Choi A."/>
        </authorList>
    </citation>
    <scope>NUCLEOTIDE SEQUENCE [LARGE SCALE GENOMIC DNA]</scope>
    <source>
        <strain evidence="1 2">SJW1-2</strain>
    </source>
</reference>
<comment type="caution">
    <text evidence="1">The sequence shown here is derived from an EMBL/GenBank/DDBJ whole genome shotgun (WGS) entry which is preliminary data.</text>
</comment>
<proteinExistence type="predicted"/>
<sequence>MYELRGRIGTGQEGQRLPAGSRIRVTVEEVGGSGSLASAEFGTSRLSTPYQLYFSAGRLSSGRRYVVRCRIVDSAGRLLYRSADLPLPRQSRSTLNLTVSAS</sequence>
<organism evidence="1 2">
    <name type="scientific">Deinococcus koreensis</name>
    <dbReference type="NCBI Taxonomy" id="2054903"/>
    <lineage>
        <taxon>Bacteria</taxon>
        <taxon>Thermotogati</taxon>
        <taxon>Deinococcota</taxon>
        <taxon>Deinococci</taxon>
        <taxon>Deinococcales</taxon>
        <taxon>Deinococcaceae</taxon>
        <taxon>Deinococcus</taxon>
    </lineage>
</organism>
<dbReference type="Pfam" id="PF09619">
    <property type="entry name" value="YscW"/>
    <property type="match status" value="1"/>
</dbReference>
<protein>
    <submittedName>
        <fullName evidence="1">Uncharacterized protein</fullName>
    </submittedName>
</protein>
<dbReference type="InterPro" id="IPR039366">
    <property type="entry name" value="Pilotin"/>
</dbReference>
<dbReference type="AlphaFoldDB" id="A0A2K3UVX4"/>
<accession>A0A2K3UVX4</accession>
<evidence type="ECO:0000313" key="1">
    <source>
        <dbReference type="EMBL" id="PNY80685.1"/>
    </source>
</evidence>
<gene>
    <name evidence="1" type="ORF">CVO96_04285</name>
</gene>
<dbReference type="EMBL" id="PPPD01000001">
    <property type="protein sequence ID" value="PNY80685.1"/>
    <property type="molecule type" value="Genomic_DNA"/>
</dbReference>
<name>A0A2K3UVX4_9DEIO</name>
<evidence type="ECO:0000313" key="2">
    <source>
        <dbReference type="Proteomes" id="UP000236379"/>
    </source>
</evidence>
<dbReference type="Proteomes" id="UP000236379">
    <property type="component" value="Unassembled WGS sequence"/>
</dbReference>
<keyword evidence="2" id="KW-1185">Reference proteome</keyword>